<evidence type="ECO:0000313" key="1">
    <source>
        <dbReference type="EMBL" id="GGD76803.1"/>
    </source>
</evidence>
<reference evidence="2" key="1">
    <citation type="journal article" date="2019" name="Int. J. Syst. Evol. Microbiol.">
        <title>The Global Catalogue of Microorganisms (GCM) 10K type strain sequencing project: providing services to taxonomists for standard genome sequencing and annotation.</title>
        <authorList>
            <consortium name="The Broad Institute Genomics Platform"/>
            <consortium name="The Broad Institute Genome Sequencing Center for Infectious Disease"/>
            <person name="Wu L."/>
            <person name="Ma J."/>
        </authorList>
    </citation>
    <scope>NUCLEOTIDE SEQUENCE [LARGE SCALE GENOMIC DNA]</scope>
    <source>
        <strain evidence="2">CGMCC 1.12923</strain>
    </source>
</reference>
<dbReference type="PANTHER" id="PTHR39327:SF1">
    <property type="entry name" value="BLR5470 PROTEIN"/>
    <property type="match status" value="1"/>
</dbReference>
<evidence type="ECO:0000313" key="2">
    <source>
        <dbReference type="Proteomes" id="UP000614272"/>
    </source>
</evidence>
<dbReference type="GO" id="GO:0016779">
    <property type="term" value="F:nucleotidyltransferase activity"/>
    <property type="evidence" value="ECO:0007669"/>
    <property type="project" value="UniProtKB-KW"/>
</dbReference>
<dbReference type="SUPFAM" id="SSF54001">
    <property type="entry name" value="Cysteine proteinases"/>
    <property type="match status" value="1"/>
</dbReference>
<accession>A0ABQ1RR36</accession>
<protein>
    <submittedName>
        <fullName evidence="1">Sulfate adenylyltransferase</fullName>
    </submittedName>
</protein>
<keyword evidence="2" id="KW-1185">Reference proteome</keyword>
<dbReference type="Pfam" id="PF06035">
    <property type="entry name" value="Peptidase_C93"/>
    <property type="match status" value="1"/>
</dbReference>
<comment type="caution">
    <text evidence="1">The sequence shown here is derived from an EMBL/GenBank/DDBJ whole genome shotgun (WGS) entry which is preliminary data.</text>
</comment>
<organism evidence="1 2">
    <name type="scientific">Lacimicrobium alkaliphilum</name>
    <dbReference type="NCBI Taxonomy" id="1526571"/>
    <lineage>
        <taxon>Bacteria</taxon>
        <taxon>Pseudomonadati</taxon>
        <taxon>Pseudomonadota</taxon>
        <taxon>Gammaproteobacteria</taxon>
        <taxon>Alteromonadales</taxon>
        <taxon>Alteromonadaceae</taxon>
        <taxon>Lacimicrobium</taxon>
    </lineage>
</organism>
<dbReference type="EMBL" id="BMGJ01000018">
    <property type="protein sequence ID" value="GGD76803.1"/>
    <property type="molecule type" value="Genomic_DNA"/>
</dbReference>
<dbReference type="InterPro" id="IPR038765">
    <property type="entry name" value="Papain-like_cys_pep_sf"/>
</dbReference>
<sequence length="225" mass="25831">MRGGAENYMWQFAIVSALILMLLSPFARAIKEHFTFDEAFYQQLTARYGKRAERPVKAWQELIEDYQQRNIDDQLHGVNLFANRRVRHVTDIRHWGQHDYWATPIESLATGAGDCEDYAILKYTTLRALGVEEAQLRLMYVRATSVNEPHMVLIYFSGPNAMPLVLDNLTDRILPADKRTDLRPVYSFNGQGLWLSRAQGAGKKVKNSAGVSNWTQLLERIEQGE</sequence>
<dbReference type="Gene3D" id="3.10.620.30">
    <property type="match status" value="1"/>
</dbReference>
<name>A0ABQ1RR36_9ALTE</name>
<gene>
    <name evidence="1" type="ORF">GCM10011357_34820</name>
</gene>
<keyword evidence="1" id="KW-0808">Transferase</keyword>
<proteinExistence type="predicted"/>
<dbReference type="InterPro" id="IPR010319">
    <property type="entry name" value="Transglutaminase-like_Cys_pept"/>
</dbReference>
<dbReference type="Proteomes" id="UP000614272">
    <property type="component" value="Unassembled WGS sequence"/>
</dbReference>
<keyword evidence="1" id="KW-0548">Nucleotidyltransferase</keyword>
<dbReference type="PANTHER" id="PTHR39327">
    <property type="match status" value="1"/>
</dbReference>